<feature type="transmembrane region" description="Helical" evidence="1">
    <location>
        <begin position="20"/>
        <end position="40"/>
    </location>
</feature>
<keyword evidence="1" id="KW-0472">Membrane</keyword>
<dbReference type="Proteomes" id="UP000185936">
    <property type="component" value="Unassembled WGS sequence"/>
</dbReference>
<dbReference type="OrthoDB" id="324613at2157"/>
<accession>A0A1N7DD26</accession>
<evidence type="ECO:0000256" key="1">
    <source>
        <dbReference type="SAM" id="Phobius"/>
    </source>
</evidence>
<evidence type="ECO:0000313" key="3">
    <source>
        <dbReference type="Proteomes" id="UP000185936"/>
    </source>
</evidence>
<evidence type="ECO:0000313" key="2">
    <source>
        <dbReference type="EMBL" id="SIR73645.1"/>
    </source>
</evidence>
<organism evidence="2 3">
    <name type="scientific">Natronorubrum thiooxidans</name>
    <dbReference type="NCBI Taxonomy" id="308853"/>
    <lineage>
        <taxon>Archaea</taxon>
        <taxon>Methanobacteriati</taxon>
        <taxon>Methanobacteriota</taxon>
        <taxon>Stenosarchaea group</taxon>
        <taxon>Halobacteria</taxon>
        <taxon>Halobacteriales</taxon>
        <taxon>Natrialbaceae</taxon>
        <taxon>Natronorubrum</taxon>
    </lineage>
</organism>
<dbReference type="InterPro" id="IPR055712">
    <property type="entry name" value="DUF7288"/>
</dbReference>
<dbReference type="RefSeq" id="WP_076607863.1">
    <property type="nucleotide sequence ID" value="NZ_FTNR01000002.1"/>
</dbReference>
<name>A0A1N7DD26_9EURY</name>
<keyword evidence="1" id="KW-0812">Transmembrane</keyword>
<keyword evidence="3" id="KW-1185">Reference proteome</keyword>
<protein>
    <submittedName>
        <fullName evidence="2">Uncharacterized protein</fullName>
    </submittedName>
</protein>
<keyword evidence="1" id="KW-1133">Transmembrane helix</keyword>
<dbReference type="STRING" id="308853.SAMN05421752_102161"/>
<dbReference type="AlphaFoldDB" id="A0A1N7DD26"/>
<sequence length="219" mass="24741">MSRIDSTNDSDRGQAYTLEGFISAMVVLMAILLALQSVVITPTTGGLADRTVKSQVQQEAQDALVVAATTDHDKKKNLSEMIRYWDKNEGDDGEFHKASESNDVPGYYNASNQTELYEQFVLGEILSDRFTERGMSYNIELVYWNQSEDEYQSEYLVYQGESEAVTANYMVTLFEDDELLKSNNDVGDDTNYPIARGTKDDNDDDSKVYNVVEVRVAVW</sequence>
<reference evidence="3" key="1">
    <citation type="submission" date="2017-01" db="EMBL/GenBank/DDBJ databases">
        <authorList>
            <person name="Varghese N."/>
            <person name="Submissions S."/>
        </authorList>
    </citation>
    <scope>NUCLEOTIDE SEQUENCE [LARGE SCALE GENOMIC DNA]</scope>
    <source>
        <strain evidence="3">type strain: HArc-</strain>
    </source>
</reference>
<proteinExistence type="predicted"/>
<dbReference type="EMBL" id="FTNR01000002">
    <property type="protein sequence ID" value="SIR73645.1"/>
    <property type="molecule type" value="Genomic_DNA"/>
</dbReference>
<dbReference type="Pfam" id="PF23959">
    <property type="entry name" value="DUF7288"/>
    <property type="match status" value="1"/>
</dbReference>
<gene>
    <name evidence="2" type="ORF">SAMN05421752_102161</name>
</gene>